<protein>
    <submittedName>
        <fullName evidence="7">GtrA family protein</fullName>
    </submittedName>
</protein>
<dbReference type="RefSeq" id="WP_166411849.1">
    <property type="nucleotide sequence ID" value="NZ_CP049869.1"/>
</dbReference>
<keyword evidence="3 5" id="KW-1133">Transmembrane helix</keyword>
<keyword evidence="4 5" id="KW-0472">Membrane</keyword>
<evidence type="ECO:0000256" key="5">
    <source>
        <dbReference type="SAM" id="Phobius"/>
    </source>
</evidence>
<comment type="subcellular location">
    <subcellularLocation>
        <location evidence="1">Membrane</location>
        <topology evidence="1">Multi-pass membrane protein</topology>
    </subcellularLocation>
</comment>
<reference evidence="7 8" key="1">
    <citation type="submission" date="2020-03" db="EMBL/GenBank/DDBJ databases">
        <title>Sphingomonas sp. nov., isolated from fish.</title>
        <authorList>
            <person name="Hyun D.-W."/>
            <person name="Bae J.-W."/>
        </authorList>
    </citation>
    <scope>NUCLEOTIDE SEQUENCE [LARGE SCALE GENOMIC DNA]</scope>
    <source>
        <strain evidence="7 8">HDW15B</strain>
    </source>
</reference>
<dbReference type="GO" id="GO:0000271">
    <property type="term" value="P:polysaccharide biosynthetic process"/>
    <property type="evidence" value="ECO:0007669"/>
    <property type="project" value="InterPro"/>
</dbReference>
<feature type="transmembrane region" description="Helical" evidence="5">
    <location>
        <begin position="12"/>
        <end position="35"/>
    </location>
</feature>
<evidence type="ECO:0000313" key="7">
    <source>
        <dbReference type="EMBL" id="QIK79462.1"/>
    </source>
</evidence>
<feature type="transmembrane region" description="Helical" evidence="5">
    <location>
        <begin position="41"/>
        <end position="61"/>
    </location>
</feature>
<organism evidence="7 8">
    <name type="scientific">Sphingomonas piscis</name>
    <dbReference type="NCBI Taxonomy" id="2714943"/>
    <lineage>
        <taxon>Bacteria</taxon>
        <taxon>Pseudomonadati</taxon>
        <taxon>Pseudomonadota</taxon>
        <taxon>Alphaproteobacteria</taxon>
        <taxon>Sphingomonadales</taxon>
        <taxon>Sphingomonadaceae</taxon>
        <taxon>Sphingomonas</taxon>
    </lineage>
</organism>
<feature type="domain" description="GtrA/DPMS transmembrane" evidence="6">
    <location>
        <begin position="13"/>
        <end position="122"/>
    </location>
</feature>
<evidence type="ECO:0000256" key="2">
    <source>
        <dbReference type="ARBA" id="ARBA00022692"/>
    </source>
</evidence>
<name>A0A6G7YRV2_9SPHN</name>
<keyword evidence="8" id="KW-1185">Reference proteome</keyword>
<accession>A0A6G7YRV2</accession>
<dbReference type="EMBL" id="CP049869">
    <property type="protein sequence ID" value="QIK79462.1"/>
    <property type="molecule type" value="Genomic_DNA"/>
</dbReference>
<proteinExistence type="predicted"/>
<dbReference type="InterPro" id="IPR007267">
    <property type="entry name" value="GtrA_DPMS_TM"/>
</dbReference>
<gene>
    <name evidence="7" type="ORF">G7077_11660</name>
</gene>
<dbReference type="KEGG" id="spii:G7077_11660"/>
<dbReference type="GO" id="GO:0016020">
    <property type="term" value="C:membrane"/>
    <property type="evidence" value="ECO:0007669"/>
    <property type="project" value="UniProtKB-SubCell"/>
</dbReference>
<evidence type="ECO:0000259" key="6">
    <source>
        <dbReference type="Pfam" id="PF04138"/>
    </source>
</evidence>
<evidence type="ECO:0000256" key="4">
    <source>
        <dbReference type="ARBA" id="ARBA00023136"/>
    </source>
</evidence>
<feature type="transmembrane region" description="Helical" evidence="5">
    <location>
        <begin position="99"/>
        <end position="121"/>
    </location>
</feature>
<dbReference type="Pfam" id="PF04138">
    <property type="entry name" value="GtrA_DPMS_TM"/>
    <property type="match status" value="1"/>
</dbReference>
<evidence type="ECO:0000256" key="3">
    <source>
        <dbReference type="ARBA" id="ARBA00022989"/>
    </source>
</evidence>
<keyword evidence="2 5" id="KW-0812">Transmembrane</keyword>
<sequence>MNGTTVNLRQLVRFGMAGALNTCFGYLAFASLLWGTGIKEVAVVFGTFAGILFNFNTYKVVFVAQGMSRLPRFLAFYATMPCSNIVLLHVLTATGLSPYVGQAMIIALVAPISFLTLRFWVFADALELKP</sequence>
<dbReference type="Proteomes" id="UP000503222">
    <property type="component" value="Chromosome"/>
</dbReference>
<evidence type="ECO:0000256" key="1">
    <source>
        <dbReference type="ARBA" id="ARBA00004141"/>
    </source>
</evidence>
<evidence type="ECO:0000313" key="8">
    <source>
        <dbReference type="Proteomes" id="UP000503222"/>
    </source>
</evidence>
<dbReference type="AlphaFoldDB" id="A0A6G7YRV2"/>
<feature type="transmembrane region" description="Helical" evidence="5">
    <location>
        <begin position="73"/>
        <end position="93"/>
    </location>
</feature>